<proteinExistence type="inferred from homology"/>
<evidence type="ECO:0000313" key="5">
    <source>
        <dbReference type="EMBL" id="QDZ21754.1"/>
    </source>
</evidence>
<keyword evidence="1 5" id="KW-0489">Methyltransferase</keyword>
<organism evidence="5 6">
    <name type="scientific">Chloropicon primus</name>
    <dbReference type="NCBI Taxonomy" id="1764295"/>
    <lineage>
        <taxon>Eukaryota</taxon>
        <taxon>Viridiplantae</taxon>
        <taxon>Chlorophyta</taxon>
        <taxon>Chloropicophyceae</taxon>
        <taxon>Chloropicales</taxon>
        <taxon>Chloropicaceae</taxon>
        <taxon>Chloropicon</taxon>
    </lineage>
</organism>
<dbReference type="InterPro" id="IPR050362">
    <property type="entry name" value="Cation-dep_OMT"/>
</dbReference>
<reference evidence="5 6" key="1">
    <citation type="submission" date="2018-07" db="EMBL/GenBank/DDBJ databases">
        <title>The complete nuclear genome of the prasinophyte Chloropicon primus (CCMP1205).</title>
        <authorList>
            <person name="Pombert J.-F."/>
            <person name="Otis C."/>
            <person name="Turmel M."/>
            <person name="Lemieux C."/>
        </authorList>
    </citation>
    <scope>NUCLEOTIDE SEQUENCE [LARGE SCALE GENOMIC DNA]</scope>
    <source>
        <strain evidence="5 6">CCMP1205</strain>
    </source>
</reference>
<dbReference type="GO" id="GO:0032259">
    <property type="term" value="P:methylation"/>
    <property type="evidence" value="ECO:0007669"/>
    <property type="project" value="UniProtKB-KW"/>
</dbReference>
<dbReference type="InterPro" id="IPR029063">
    <property type="entry name" value="SAM-dependent_MTases_sf"/>
</dbReference>
<keyword evidence="3" id="KW-0949">S-adenosyl-L-methionine</keyword>
<dbReference type="AlphaFoldDB" id="A0A5B8MP19"/>
<accession>A0A5B8MP19</accession>
<dbReference type="InterPro" id="IPR002935">
    <property type="entry name" value="SAM_O-MeTrfase"/>
</dbReference>
<sequence>MTMTRTKMTMMTMRVEKMAGMAGRGRVPLFRRRVCARCRRGVLDQHQRRRRPLSSVVRSGNDKFTEMTSDLYSYMVNLNDESPILGEISDYTTGLPAGHMKSSPEQVRLFALLLKMLRAQRAIEIGVFTGYSTVGIAQALPEDGVLYAFERDPEILKVAKGFCEKAGVAHKVKAIEGDAAVEVQRLVDQGRSDFDFAFIDANKRAQKAYYEQCLKLVRPGGLVVVDNVLWYGRVVDSERNDKNTIAIRELNQYLREDDRIELTVLPVGDGIAICRKLGES</sequence>
<dbReference type="PROSITE" id="PS51682">
    <property type="entry name" value="SAM_OMT_I"/>
    <property type="match status" value="1"/>
</dbReference>
<evidence type="ECO:0000256" key="2">
    <source>
        <dbReference type="ARBA" id="ARBA00022679"/>
    </source>
</evidence>
<evidence type="ECO:0000256" key="1">
    <source>
        <dbReference type="ARBA" id="ARBA00022603"/>
    </source>
</evidence>
<dbReference type="GO" id="GO:0008171">
    <property type="term" value="F:O-methyltransferase activity"/>
    <property type="evidence" value="ECO:0007669"/>
    <property type="project" value="InterPro"/>
</dbReference>
<dbReference type="PANTHER" id="PTHR10509:SF14">
    <property type="entry name" value="CAFFEOYL-COA O-METHYLTRANSFERASE 3-RELATED"/>
    <property type="match status" value="1"/>
</dbReference>
<dbReference type="SUPFAM" id="SSF53335">
    <property type="entry name" value="S-adenosyl-L-methionine-dependent methyltransferases"/>
    <property type="match status" value="1"/>
</dbReference>
<evidence type="ECO:0000313" key="6">
    <source>
        <dbReference type="Proteomes" id="UP000316726"/>
    </source>
</evidence>
<dbReference type="EMBL" id="CP031039">
    <property type="protein sequence ID" value="QDZ21754.1"/>
    <property type="molecule type" value="Genomic_DNA"/>
</dbReference>
<gene>
    <name evidence="5" type="ORF">A3770_06p42720</name>
</gene>
<dbReference type="CDD" id="cd02440">
    <property type="entry name" value="AdoMet_MTases"/>
    <property type="match status" value="1"/>
</dbReference>
<dbReference type="Pfam" id="PF01596">
    <property type="entry name" value="Methyltransf_3"/>
    <property type="match status" value="1"/>
</dbReference>
<protein>
    <submittedName>
        <fullName evidence="5">O-methyltransferase</fullName>
    </submittedName>
</protein>
<evidence type="ECO:0000256" key="4">
    <source>
        <dbReference type="ARBA" id="ARBA00023453"/>
    </source>
</evidence>
<dbReference type="GO" id="GO:0008757">
    <property type="term" value="F:S-adenosylmethionine-dependent methyltransferase activity"/>
    <property type="evidence" value="ECO:0007669"/>
    <property type="project" value="TreeGrafter"/>
</dbReference>
<name>A0A5B8MP19_9CHLO</name>
<dbReference type="OrthoDB" id="10251242at2759"/>
<keyword evidence="2 5" id="KW-0808">Transferase</keyword>
<comment type="similarity">
    <text evidence="4">Belongs to the class I-like SAM-binding methyltransferase superfamily. Cation-dependent O-methyltransferase family.</text>
</comment>
<dbReference type="Gene3D" id="3.40.50.150">
    <property type="entry name" value="Vaccinia Virus protein VP39"/>
    <property type="match status" value="1"/>
</dbReference>
<evidence type="ECO:0000256" key="3">
    <source>
        <dbReference type="ARBA" id="ARBA00022691"/>
    </source>
</evidence>
<keyword evidence="6" id="KW-1185">Reference proteome</keyword>
<dbReference type="STRING" id="1764295.A0A5B8MP19"/>
<dbReference type="PANTHER" id="PTHR10509">
    <property type="entry name" value="O-METHYLTRANSFERASE-RELATED"/>
    <property type="match status" value="1"/>
</dbReference>
<dbReference type="Proteomes" id="UP000316726">
    <property type="component" value="Chromosome 6"/>
</dbReference>